<keyword evidence="3" id="KW-1185">Reference proteome</keyword>
<name>A0A5B8FV80_9RHOB</name>
<sequence>MMQRPMRPFPTSTGMSEAGSRRRSTYRPALERVSMSDLPQIAPMSRRGLLGGACAFGLLAVMGLGRPALATVTDAQARDLVETVVGKLLDIANSTSDVSRQAAEFRGMLAQYMSMDAVARSTLGPRWRELSPEQQAAYTEAFQDYVARKYAPRFNEFSQTRMEIVRTQDYGERGVVVSSQANLANGQKAMVDWGISDRGGSLKISNIVVEGISLVTSEREIVGGMLDKRGNDVDKLIADMKSGA</sequence>
<gene>
    <name evidence="2" type="ORF">FDP22_11400</name>
</gene>
<feature type="region of interest" description="Disordered" evidence="1">
    <location>
        <begin position="1"/>
        <end position="28"/>
    </location>
</feature>
<dbReference type="PANTHER" id="PTHR36573">
    <property type="entry name" value="INTERMEMBRANE PHOSPHOLIPID TRANSPORT SYSTEM BINDING PROTEIN MLAC"/>
    <property type="match status" value="1"/>
</dbReference>
<protein>
    <submittedName>
        <fullName evidence="2">ABC transporter substrate-binding protein</fullName>
    </submittedName>
</protein>
<evidence type="ECO:0000256" key="1">
    <source>
        <dbReference type="SAM" id="MobiDB-lite"/>
    </source>
</evidence>
<accession>A0A5B8FV80</accession>
<dbReference type="Gene3D" id="3.10.450.710">
    <property type="entry name" value="Tgt2/MlaC"/>
    <property type="match status" value="1"/>
</dbReference>
<dbReference type="EMBL" id="CP040818">
    <property type="protein sequence ID" value="QDL92325.1"/>
    <property type="molecule type" value="Genomic_DNA"/>
</dbReference>
<dbReference type="InterPro" id="IPR006311">
    <property type="entry name" value="TAT_signal"/>
</dbReference>
<proteinExistence type="predicted"/>
<evidence type="ECO:0000313" key="2">
    <source>
        <dbReference type="EMBL" id="QDL92325.1"/>
    </source>
</evidence>
<dbReference type="OrthoDB" id="7839352at2"/>
<dbReference type="PANTHER" id="PTHR36573:SF1">
    <property type="entry name" value="INTERMEMBRANE PHOSPHOLIPID TRANSPORT SYSTEM BINDING PROTEIN MLAC"/>
    <property type="match status" value="1"/>
</dbReference>
<reference evidence="2 3" key="1">
    <citation type="submission" date="2019-06" db="EMBL/GenBank/DDBJ databases">
        <title>Genome sequence of Rhodobacteraceae bacterium D4M1.</title>
        <authorList>
            <person name="Cao J."/>
        </authorList>
    </citation>
    <scope>NUCLEOTIDE SEQUENCE [LARGE SCALE GENOMIC DNA]</scope>
    <source>
        <strain evidence="2 3">D4M1</strain>
    </source>
</reference>
<dbReference type="InterPro" id="IPR008869">
    <property type="entry name" value="MlaC/ttg2D"/>
</dbReference>
<dbReference type="Pfam" id="PF05494">
    <property type="entry name" value="MlaC"/>
    <property type="match status" value="1"/>
</dbReference>
<dbReference type="AlphaFoldDB" id="A0A5B8FV80"/>
<dbReference type="InterPro" id="IPR042245">
    <property type="entry name" value="Tgt2/MlaC_sf"/>
</dbReference>
<evidence type="ECO:0000313" key="3">
    <source>
        <dbReference type="Proteomes" id="UP000305888"/>
    </source>
</evidence>
<dbReference type="KEGG" id="ppru:FDP22_11400"/>
<organism evidence="2 3">
    <name type="scientific">Paroceanicella profunda</name>
    <dbReference type="NCBI Taxonomy" id="2579971"/>
    <lineage>
        <taxon>Bacteria</taxon>
        <taxon>Pseudomonadati</taxon>
        <taxon>Pseudomonadota</taxon>
        <taxon>Alphaproteobacteria</taxon>
        <taxon>Rhodobacterales</taxon>
        <taxon>Paracoccaceae</taxon>
        <taxon>Paroceanicella</taxon>
    </lineage>
</organism>
<dbReference type="PROSITE" id="PS51318">
    <property type="entry name" value="TAT"/>
    <property type="match status" value="1"/>
</dbReference>
<dbReference type="Proteomes" id="UP000305888">
    <property type="component" value="Chromosome"/>
</dbReference>